<accession>A0A3B1CM23</accession>
<evidence type="ECO:0000256" key="1">
    <source>
        <dbReference type="ARBA" id="ARBA00022630"/>
    </source>
</evidence>
<dbReference type="InterPro" id="IPR036188">
    <property type="entry name" value="FAD/NAD-bd_sf"/>
</dbReference>
<keyword evidence="2 4" id="KW-0560">Oxidoreductase</keyword>
<reference evidence="4" key="1">
    <citation type="submission" date="2018-06" db="EMBL/GenBank/DDBJ databases">
        <authorList>
            <person name="Zhirakovskaya E."/>
        </authorList>
    </citation>
    <scope>NUCLEOTIDE SEQUENCE</scope>
</reference>
<dbReference type="PRINTS" id="PR00469">
    <property type="entry name" value="PNDRDTASEII"/>
</dbReference>
<dbReference type="EMBL" id="UOGH01000113">
    <property type="protein sequence ID" value="VAX29372.1"/>
    <property type="molecule type" value="Genomic_DNA"/>
</dbReference>
<protein>
    <submittedName>
        <fullName evidence="4">Thioredoxin reductase</fullName>
        <ecNumber evidence="4">1.8.1.9</ecNumber>
    </submittedName>
</protein>
<dbReference type="GO" id="GO:0004791">
    <property type="term" value="F:thioredoxin-disulfide reductase (NADPH) activity"/>
    <property type="evidence" value="ECO:0007669"/>
    <property type="project" value="UniProtKB-EC"/>
</dbReference>
<proteinExistence type="predicted"/>
<dbReference type="Gene3D" id="3.50.50.60">
    <property type="entry name" value="FAD/NAD(P)-binding domain"/>
    <property type="match status" value="2"/>
</dbReference>
<dbReference type="PRINTS" id="PR00368">
    <property type="entry name" value="FADPNR"/>
</dbReference>
<evidence type="ECO:0000259" key="3">
    <source>
        <dbReference type="Pfam" id="PF07992"/>
    </source>
</evidence>
<sequence>MGEDETYDVLIIGGGPAGLTAAQYTARAHLKTAILDKSSTAGALAIADKIENYPGLTEPISGKELLDIFREQAIRFGAEYLEVQVIGVSLDKEIKEIHTMERTFHGKSVILATGAMGRKPTVRGEKEFLGKGVSYCAICDAAFFRGKTVCVIGDSEEAVKEAELLARFAETVYLIAPSKSLKVSDEHPLPKIDNLKLLTDHVVLSIEGGDVVERVKLKDRNTDEEKVLPMDGVFVYLHGNKPVVDFLNFSVDISDEECIITNRMMETNQPGVFAAGDVTCVEVRQVVVAAANGCVAALSADKYVHHRKRRRYDWSK</sequence>
<dbReference type="EC" id="1.8.1.9" evidence="4"/>
<feature type="domain" description="FAD/NAD(P)-binding" evidence="3">
    <location>
        <begin position="7"/>
        <end position="293"/>
    </location>
</feature>
<keyword evidence="1" id="KW-0285">Flavoprotein</keyword>
<name>A0A3B1CM23_9ZZZZ</name>
<organism evidence="4">
    <name type="scientific">hydrothermal vent metagenome</name>
    <dbReference type="NCBI Taxonomy" id="652676"/>
    <lineage>
        <taxon>unclassified sequences</taxon>
        <taxon>metagenomes</taxon>
        <taxon>ecological metagenomes</taxon>
    </lineage>
</organism>
<gene>
    <name evidence="4" type="ORF">MNBD_NITROSPIRAE02-322</name>
</gene>
<dbReference type="PANTHER" id="PTHR48105">
    <property type="entry name" value="THIOREDOXIN REDUCTASE 1-RELATED-RELATED"/>
    <property type="match status" value="1"/>
</dbReference>
<dbReference type="AlphaFoldDB" id="A0A3B1CM23"/>
<evidence type="ECO:0000313" key="4">
    <source>
        <dbReference type="EMBL" id="VAX29372.1"/>
    </source>
</evidence>
<dbReference type="InterPro" id="IPR050097">
    <property type="entry name" value="Ferredoxin-NADP_redctase_2"/>
</dbReference>
<evidence type="ECO:0000256" key="2">
    <source>
        <dbReference type="ARBA" id="ARBA00023002"/>
    </source>
</evidence>
<dbReference type="SUPFAM" id="SSF51905">
    <property type="entry name" value="FAD/NAD(P)-binding domain"/>
    <property type="match status" value="1"/>
</dbReference>
<dbReference type="InterPro" id="IPR023753">
    <property type="entry name" value="FAD/NAD-binding_dom"/>
</dbReference>
<dbReference type="Pfam" id="PF07992">
    <property type="entry name" value="Pyr_redox_2"/>
    <property type="match status" value="1"/>
</dbReference>